<reference evidence="2 3" key="1">
    <citation type="submission" date="2016-04" db="EMBL/GenBank/DDBJ databases">
        <title>Genome sequence of Methanobrevibacter cuticularis DSM 11139.</title>
        <authorList>
            <person name="Poehlein A."/>
            <person name="Seedorf H."/>
            <person name="Daniel R."/>
        </authorList>
    </citation>
    <scope>NUCLEOTIDE SEQUENCE [LARGE SCALE GENOMIC DNA]</scope>
    <source>
        <strain evidence="2 3">DSM 11139</strain>
    </source>
</reference>
<feature type="transmembrane region" description="Helical" evidence="1">
    <location>
        <begin position="20"/>
        <end position="40"/>
    </location>
</feature>
<dbReference type="PATRIC" id="fig|47311.3.peg.398"/>
<keyword evidence="1" id="KW-1133">Transmembrane helix</keyword>
<sequence length="83" mass="9431">MFVTLLVYIPSSRFIMSPFSASVIVLFSPPVVVFVILVSAAFTDVKAIKIDSNIIVGTKTFLSKLFFFFIIFSPPFYYLYMLL</sequence>
<keyword evidence="1" id="KW-0472">Membrane</keyword>
<comment type="caution">
    <text evidence="2">The sequence shown here is derived from an EMBL/GenBank/DDBJ whole genome shotgun (WGS) entry which is preliminary data.</text>
</comment>
<protein>
    <submittedName>
        <fullName evidence="2">Uncharacterized protein</fullName>
    </submittedName>
</protein>
<evidence type="ECO:0000313" key="2">
    <source>
        <dbReference type="EMBL" id="KZX17125.1"/>
    </source>
</evidence>
<dbReference type="AlphaFoldDB" id="A0A166EXV4"/>
<accession>A0A166EXV4</accession>
<keyword evidence="3" id="KW-1185">Reference proteome</keyword>
<dbReference type="Proteomes" id="UP000077275">
    <property type="component" value="Unassembled WGS sequence"/>
</dbReference>
<proteinExistence type="predicted"/>
<organism evidence="2 3">
    <name type="scientific">Methanobrevibacter cuticularis</name>
    <dbReference type="NCBI Taxonomy" id="47311"/>
    <lineage>
        <taxon>Archaea</taxon>
        <taxon>Methanobacteriati</taxon>
        <taxon>Methanobacteriota</taxon>
        <taxon>Methanomada group</taxon>
        <taxon>Methanobacteria</taxon>
        <taxon>Methanobacteriales</taxon>
        <taxon>Methanobacteriaceae</taxon>
        <taxon>Methanobrevibacter</taxon>
    </lineage>
</organism>
<evidence type="ECO:0000313" key="3">
    <source>
        <dbReference type="Proteomes" id="UP000077275"/>
    </source>
</evidence>
<evidence type="ECO:0000256" key="1">
    <source>
        <dbReference type="SAM" id="Phobius"/>
    </source>
</evidence>
<keyword evidence="1" id="KW-0812">Transmembrane</keyword>
<feature type="transmembrane region" description="Helical" evidence="1">
    <location>
        <begin position="61"/>
        <end position="80"/>
    </location>
</feature>
<gene>
    <name evidence="2" type="ORF">MBCUT_03570</name>
</gene>
<dbReference type="EMBL" id="LWMW01000064">
    <property type="protein sequence ID" value="KZX17125.1"/>
    <property type="molecule type" value="Genomic_DNA"/>
</dbReference>
<name>A0A166EXV4_9EURY</name>